<keyword evidence="3" id="KW-0732">Signal</keyword>
<protein>
    <submittedName>
        <fullName evidence="5">Surface antigen</fullName>
    </submittedName>
</protein>
<evidence type="ECO:0000259" key="4">
    <source>
        <dbReference type="Pfam" id="PF05433"/>
    </source>
</evidence>
<dbReference type="InterPro" id="IPR051407">
    <property type="entry name" value="Bact_OM_lipoprot/Surf_antigen"/>
</dbReference>
<name>A0A011MSY5_9PROT</name>
<sequence length="147" mass="15210">MFKQLTSYLSALAFAVLLAACAAPGQQPGEMEIRSGVIEQISFVDLQSNQHQGVGAVVGGLAGLGIGSLIGGGSGRDVAMVLGTIGGAIAGNQIQKRYDKPVQGQQIIVRTSYGVLVSVTQPTNQALFQGQRVFIEGSGENARVVPR</sequence>
<dbReference type="EMBL" id="JFAX01000020">
    <property type="protein sequence ID" value="EXI65681.1"/>
    <property type="molecule type" value="Genomic_DNA"/>
</dbReference>
<evidence type="ECO:0000256" key="3">
    <source>
        <dbReference type="SAM" id="SignalP"/>
    </source>
</evidence>
<feature type="chain" id="PRO_5001462083" evidence="3">
    <location>
        <begin position="23"/>
        <end position="147"/>
    </location>
</feature>
<reference evidence="5" key="1">
    <citation type="submission" date="2014-02" db="EMBL/GenBank/DDBJ databases">
        <title>Expanding our view of genomic diversity in Candidatus Accumulibacter clades.</title>
        <authorList>
            <person name="Skennerton C.T."/>
            <person name="Barr J.J."/>
            <person name="Slater F.R."/>
            <person name="Bond P.L."/>
            <person name="Tyson G.W."/>
        </authorList>
    </citation>
    <scope>NUCLEOTIDE SEQUENCE [LARGE SCALE GENOMIC DNA]</scope>
</reference>
<evidence type="ECO:0000256" key="1">
    <source>
        <dbReference type="ARBA" id="ARBA00004370"/>
    </source>
</evidence>
<keyword evidence="2" id="KW-0472">Membrane</keyword>
<evidence type="ECO:0000256" key="2">
    <source>
        <dbReference type="ARBA" id="ARBA00023136"/>
    </source>
</evidence>
<evidence type="ECO:0000313" key="5">
    <source>
        <dbReference type="EMBL" id="EXI65681.1"/>
    </source>
</evidence>
<dbReference type="PATRIC" id="fig|1454001.3.peg.3098"/>
<accession>A0A011MSY5</accession>
<evidence type="ECO:0000313" key="6">
    <source>
        <dbReference type="Proteomes" id="UP000020218"/>
    </source>
</evidence>
<gene>
    <name evidence="5" type="ORF">AW08_03052</name>
</gene>
<dbReference type="PANTHER" id="PTHR35603:SF2">
    <property type="entry name" value="OUTER MEMBRANE LIPOPROTEIN"/>
    <property type="match status" value="1"/>
</dbReference>
<comment type="subcellular location">
    <subcellularLocation>
        <location evidence="1">Membrane</location>
    </subcellularLocation>
</comment>
<dbReference type="InterPro" id="IPR008816">
    <property type="entry name" value="Gly_zipper_2TM_dom"/>
</dbReference>
<keyword evidence="6" id="KW-1185">Reference proteome</keyword>
<dbReference type="GO" id="GO:0019867">
    <property type="term" value="C:outer membrane"/>
    <property type="evidence" value="ECO:0007669"/>
    <property type="project" value="InterPro"/>
</dbReference>
<dbReference type="PROSITE" id="PS51257">
    <property type="entry name" value="PROKAR_LIPOPROTEIN"/>
    <property type="match status" value="1"/>
</dbReference>
<feature type="domain" description="Glycine zipper 2TM" evidence="4">
    <location>
        <begin position="55"/>
        <end position="95"/>
    </location>
</feature>
<comment type="caution">
    <text evidence="5">The sequence shown here is derived from an EMBL/GenBank/DDBJ whole genome shotgun (WGS) entry which is preliminary data.</text>
</comment>
<feature type="signal peptide" evidence="3">
    <location>
        <begin position="1"/>
        <end position="22"/>
    </location>
</feature>
<proteinExistence type="predicted"/>
<organism evidence="5 6">
    <name type="scientific">Candidatus Accumulibacter adjunctus</name>
    <dbReference type="NCBI Taxonomy" id="1454001"/>
    <lineage>
        <taxon>Bacteria</taxon>
        <taxon>Pseudomonadati</taxon>
        <taxon>Pseudomonadota</taxon>
        <taxon>Betaproteobacteria</taxon>
        <taxon>Candidatus Accumulibacter</taxon>
    </lineage>
</organism>
<dbReference type="Pfam" id="PF05433">
    <property type="entry name" value="Rick_17kDa_Anti"/>
    <property type="match status" value="1"/>
</dbReference>
<dbReference type="Proteomes" id="UP000020218">
    <property type="component" value="Unassembled WGS sequence"/>
</dbReference>
<dbReference type="PANTHER" id="PTHR35603">
    <property type="match status" value="1"/>
</dbReference>
<dbReference type="STRING" id="1454001.AW08_03052"/>
<dbReference type="AlphaFoldDB" id="A0A011MSY5"/>